<feature type="region of interest" description="Disordered" evidence="4">
    <location>
        <begin position="27"/>
        <end position="117"/>
    </location>
</feature>
<dbReference type="SUPFAM" id="SSF53474">
    <property type="entry name" value="alpha/beta-Hydrolases"/>
    <property type="match status" value="1"/>
</dbReference>
<dbReference type="InterPro" id="IPR029058">
    <property type="entry name" value="AB_hydrolase_fold"/>
</dbReference>
<protein>
    <submittedName>
        <fullName evidence="6">Alpha/beta hydrolase</fullName>
    </submittedName>
</protein>
<keyword evidence="5" id="KW-0732">Signal</keyword>
<dbReference type="GO" id="GO:0016787">
    <property type="term" value="F:hydrolase activity"/>
    <property type="evidence" value="ECO:0007669"/>
    <property type="project" value="UniProtKB-KW"/>
</dbReference>
<dbReference type="PANTHER" id="PTHR10272:SF0">
    <property type="entry name" value="PLATELET-ACTIVATING FACTOR ACETYLHYDROLASE"/>
    <property type="match status" value="1"/>
</dbReference>
<keyword evidence="7" id="KW-1185">Reference proteome</keyword>
<dbReference type="Gene3D" id="3.40.50.1820">
    <property type="entry name" value="alpha/beta hydrolase"/>
    <property type="match status" value="1"/>
</dbReference>
<feature type="compositionally biased region" description="Polar residues" evidence="4">
    <location>
        <begin position="44"/>
        <end position="61"/>
    </location>
</feature>
<gene>
    <name evidence="6" type="ORF">GCM10009539_11840</name>
</gene>
<reference evidence="6 7" key="1">
    <citation type="journal article" date="2019" name="Int. J. Syst. Evol. Microbiol.">
        <title>The Global Catalogue of Microorganisms (GCM) 10K type strain sequencing project: providing services to taxonomists for standard genome sequencing and annotation.</title>
        <authorList>
            <consortium name="The Broad Institute Genomics Platform"/>
            <consortium name="The Broad Institute Genome Sequencing Center for Infectious Disease"/>
            <person name="Wu L."/>
            <person name="Ma J."/>
        </authorList>
    </citation>
    <scope>NUCLEOTIDE SEQUENCE [LARGE SCALE GENOMIC DNA]</scope>
    <source>
        <strain evidence="6 7">JCM 10425</strain>
    </source>
</reference>
<evidence type="ECO:0000313" key="6">
    <source>
        <dbReference type="EMBL" id="GAA0228064.1"/>
    </source>
</evidence>
<feature type="compositionally biased region" description="Low complexity" evidence="4">
    <location>
        <begin position="65"/>
        <end position="103"/>
    </location>
</feature>
<feature type="signal peptide" evidence="5">
    <location>
        <begin position="1"/>
        <end position="32"/>
    </location>
</feature>
<evidence type="ECO:0000256" key="5">
    <source>
        <dbReference type="SAM" id="SignalP"/>
    </source>
</evidence>
<feature type="compositionally biased region" description="Basic and acidic residues" evidence="4">
    <location>
        <begin position="106"/>
        <end position="117"/>
    </location>
</feature>
<proteinExistence type="predicted"/>
<evidence type="ECO:0000313" key="7">
    <source>
        <dbReference type="Proteomes" id="UP001500967"/>
    </source>
</evidence>
<dbReference type="Pfam" id="PF03403">
    <property type="entry name" value="PAF-AH_p_II"/>
    <property type="match status" value="1"/>
</dbReference>
<organism evidence="6 7">
    <name type="scientific">Cryptosporangium japonicum</name>
    <dbReference type="NCBI Taxonomy" id="80872"/>
    <lineage>
        <taxon>Bacteria</taxon>
        <taxon>Bacillati</taxon>
        <taxon>Actinomycetota</taxon>
        <taxon>Actinomycetes</taxon>
        <taxon>Cryptosporangiales</taxon>
        <taxon>Cryptosporangiaceae</taxon>
        <taxon>Cryptosporangium</taxon>
    </lineage>
</organism>
<evidence type="ECO:0000256" key="1">
    <source>
        <dbReference type="ARBA" id="ARBA00022801"/>
    </source>
</evidence>
<keyword evidence="2" id="KW-0442">Lipid degradation</keyword>
<dbReference type="PANTHER" id="PTHR10272">
    <property type="entry name" value="PLATELET-ACTIVATING FACTOR ACETYLHYDROLASE"/>
    <property type="match status" value="1"/>
</dbReference>
<keyword evidence="3" id="KW-0443">Lipid metabolism</keyword>
<evidence type="ECO:0000256" key="2">
    <source>
        <dbReference type="ARBA" id="ARBA00022963"/>
    </source>
</evidence>
<comment type="caution">
    <text evidence="6">The sequence shown here is derived from an EMBL/GenBank/DDBJ whole genome shotgun (WGS) entry which is preliminary data.</text>
</comment>
<name>A0ABN0TRA8_9ACTN</name>
<keyword evidence="1 6" id="KW-0378">Hydrolase</keyword>
<evidence type="ECO:0000256" key="3">
    <source>
        <dbReference type="ARBA" id="ARBA00023098"/>
    </source>
</evidence>
<accession>A0ABN0TRA8</accession>
<dbReference type="Proteomes" id="UP001500967">
    <property type="component" value="Unassembled WGS sequence"/>
</dbReference>
<feature type="compositionally biased region" description="Low complexity" evidence="4">
    <location>
        <begin position="27"/>
        <end position="41"/>
    </location>
</feature>
<dbReference type="RefSeq" id="WP_344647700.1">
    <property type="nucleotide sequence ID" value="NZ_BAAAGX010000006.1"/>
</dbReference>
<evidence type="ECO:0000256" key="4">
    <source>
        <dbReference type="SAM" id="MobiDB-lite"/>
    </source>
</evidence>
<feature type="chain" id="PRO_5045433949" evidence="5">
    <location>
        <begin position="33"/>
        <end position="441"/>
    </location>
</feature>
<sequence length="441" mass="46196">MRLTPPRAALAVATVATALAGAAAIAAPPATAKPPAATAPASQVPASQVPASQVPASQVPASQVPASPGATTPASPAARPAATAPLLTLPTPTGTYPVGTTPLHLVDTHRPDPWGDGKQRRELMVNIWYPARTAAGHARFPWLTPAEAGPVGRDIVQTLTGAPGVVGGVEAVRTHGAVGAPVATKPGGHPVVLFSPGYGAERNSSAALVEELASRGYVVVTIDHPHDAMAVEFPDGRVVPNTINALVEKDPDAVIRKALDVRVADTRFVLDELQRRNPGWMRLDHVGMVGHSLGGATAAQVAHDDPRVTAGINMDGNPYGSVVTDGLDKPFLQLASGSTTRENTPDWGTFKDHLRGWHREIRIAGTEHLSFHDVVLARAKLAKIPGVAPAILTEAFGTLDGRRAVTVERAYVSAFFDLHLRGVDWHLFDRAVPAFPEVTIV</sequence>
<dbReference type="EMBL" id="BAAAGX010000006">
    <property type="protein sequence ID" value="GAA0228064.1"/>
    <property type="molecule type" value="Genomic_DNA"/>
</dbReference>